<name>Q4TII3_TETNG</name>
<feature type="non-terminal residue" evidence="1">
    <location>
        <position position="1"/>
    </location>
</feature>
<feature type="non-terminal residue" evidence="1">
    <location>
        <position position="37"/>
    </location>
</feature>
<evidence type="ECO:0000313" key="1">
    <source>
        <dbReference type="EMBL" id="CAF87299.1"/>
    </source>
</evidence>
<reference evidence="1" key="2">
    <citation type="submission" date="2004-02" db="EMBL/GenBank/DDBJ databases">
        <authorList>
            <consortium name="Genoscope"/>
            <consortium name="Whitehead Institute Centre for Genome Research"/>
        </authorList>
    </citation>
    <scope>NUCLEOTIDE SEQUENCE</scope>
</reference>
<accession>Q4TII3</accession>
<dbReference type="KEGG" id="tng:GSTEN00038272G001"/>
<reference evidence="1" key="1">
    <citation type="journal article" date="2004" name="Nature">
        <title>Genome duplication in the teleost fish Tetraodon nigroviridis reveals the early vertebrate proto-karyotype.</title>
        <authorList>
            <person name="Jaillon O."/>
            <person name="Aury J.-M."/>
            <person name="Brunet F."/>
            <person name="Petit J.-L."/>
            <person name="Stange-Thomann N."/>
            <person name="Mauceli E."/>
            <person name="Bouneau L."/>
            <person name="Fischer C."/>
            <person name="Ozouf-Costaz C."/>
            <person name="Bernot A."/>
            <person name="Nicaud S."/>
            <person name="Jaffe D."/>
            <person name="Fisher S."/>
            <person name="Lutfalla G."/>
            <person name="Dossat C."/>
            <person name="Segurens B."/>
            <person name="Dasilva C."/>
            <person name="Salanoubat M."/>
            <person name="Levy M."/>
            <person name="Boudet N."/>
            <person name="Castellano S."/>
            <person name="Anthouard V."/>
            <person name="Jubin C."/>
            <person name="Castelli V."/>
            <person name="Katinka M."/>
            <person name="Vacherie B."/>
            <person name="Biemont C."/>
            <person name="Skalli Z."/>
            <person name="Cattolico L."/>
            <person name="Poulain J."/>
            <person name="De Berardinis V."/>
            <person name="Cruaud C."/>
            <person name="Duprat S."/>
            <person name="Brottier P."/>
            <person name="Coutanceau J.-P."/>
            <person name="Gouzy J."/>
            <person name="Parra G."/>
            <person name="Lardier G."/>
            <person name="Chapple C."/>
            <person name="McKernan K.J."/>
            <person name="McEwan P."/>
            <person name="Bosak S."/>
            <person name="Kellis M."/>
            <person name="Volff J.-N."/>
            <person name="Guigo R."/>
            <person name="Zody M.C."/>
            <person name="Mesirov J."/>
            <person name="Lindblad-Toh K."/>
            <person name="Birren B."/>
            <person name="Nusbaum C."/>
            <person name="Kahn D."/>
            <person name="Robinson-Rechavi M."/>
            <person name="Laudet V."/>
            <person name="Schachter V."/>
            <person name="Quetier F."/>
            <person name="Saurin W."/>
            <person name="Scarpelli C."/>
            <person name="Wincker P."/>
            <person name="Lander E.S."/>
            <person name="Weissenbach J."/>
            <person name="Roest Crollius H."/>
        </authorList>
    </citation>
    <scope>NUCLEOTIDE SEQUENCE [LARGE SCALE GENOMIC DNA]</scope>
</reference>
<dbReference type="EMBL" id="CAAE01002113">
    <property type="protein sequence ID" value="CAF87299.1"/>
    <property type="molecule type" value="Genomic_DNA"/>
</dbReference>
<proteinExistence type="predicted"/>
<organism evidence="1">
    <name type="scientific">Tetraodon nigroviridis</name>
    <name type="common">Spotted green pufferfish</name>
    <name type="synonym">Chelonodon nigroviridis</name>
    <dbReference type="NCBI Taxonomy" id="99883"/>
    <lineage>
        <taxon>Eukaryota</taxon>
        <taxon>Metazoa</taxon>
        <taxon>Chordata</taxon>
        <taxon>Craniata</taxon>
        <taxon>Vertebrata</taxon>
        <taxon>Euteleostomi</taxon>
        <taxon>Actinopterygii</taxon>
        <taxon>Neopterygii</taxon>
        <taxon>Teleostei</taxon>
        <taxon>Neoteleostei</taxon>
        <taxon>Acanthomorphata</taxon>
        <taxon>Eupercaria</taxon>
        <taxon>Tetraodontiformes</taxon>
        <taxon>Tetradontoidea</taxon>
        <taxon>Tetraodontidae</taxon>
        <taxon>Tetraodon</taxon>
    </lineage>
</organism>
<protein>
    <submittedName>
        <fullName evidence="1">Chromosome undetermined SCAF2113, whole genome shotgun sequence</fullName>
    </submittedName>
</protein>
<sequence>FQKAQAQREAEERRRFPLERRLKEYIIGQEGAINTVA</sequence>
<gene>
    <name evidence="1" type="ORF">GSTENG00038272001</name>
</gene>
<dbReference type="AlphaFoldDB" id="Q4TII3"/>